<sequence length="94" mass="10437">MRQILLFQKTKICLKSEDIQLFCCPSWRSSLYLSKQYVRRATQPGIFKLLSSLVASNMNSEACLTLIAVDKNLRVDKSSAGSSLVTLFLGFAGS</sequence>
<comment type="caution">
    <text evidence="1">The sequence shown here is derived from an EMBL/GenBank/DDBJ whole genome shotgun (WGS) entry which is preliminary data.</text>
</comment>
<dbReference type="EMBL" id="WNTK01000006">
    <property type="protein sequence ID" value="KAG9480840.1"/>
    <property type="molecule type" value="Genomic_DNA"/>
</dbReference>
<protein>
    <submittedName>
        <fullName evidence="1">Uncharacterized protein</fullName>
    </submittedName>
</protein>
<proteinExistence type="predicted"/>
<reference evidence="1" key="1">
    <citation type="thesis" date="2020" institute="ProQuest LLC" country="789 East Eisenhower Parkway, Ann Arbor, MI, USA">
        <title>Comparative Genomics and Chromosome Evolution.</title>
        <authorList>
            <person name="Mudd A.B."/>
        </authorList>
    </citation>
    <scope>NUCLEOTIDE SEQUENCE</scope>
    <source>
        <strain evidence="1">HN-11 Male</strain>
        <tissue evidence="1">Kidney and liver</tissue>
    </source>
</reference>
<dbReference type="AlphaFoldDB" id="A0A8J6F5S4"/>
<evidence type="ECO:0000313" key="2">
    <source>
        <dbReference type="Proteomes" id="UP000770717"/>
    </source>
</evidence>
<accession>A0A8J6F5S4</accession>
<organism evidence="1 2">
    <name type="scientific">Eleutherodactylus coqui</name>
    <name type="common">Puerto Rican coqui</name>
    <dbReference type="NCBI Taxonomy" id="57060"/>
    <lineage>
        <taxon>Eukaryota</taxon>
        <taxon>Metazoa</taxon>
        <taxon>Chordata</taxon>
        <taxon>Craniata</taxon>
        <taxon>Vertebrata</taxon>
        <taxon>Euteleostomi</taxon>
        <taxon>Amphibia</taxon>
        <taxon>Batrachia</taxon>
        <taxon>Anura</taxon>
        <taxon>Neobatrachia</taxon>
        <taxon>Hyloidea</taxon>
        <taxon>Eleutherodactylidae</taxon>
        <taxon>Eleutherodactylinae</taxon>
        <taxon>Eleutherodactylus</taxon>
        <taxon>Eleutherodactylus</taxon>
    </lineage>
</organism>
<gene>
    <name evidence="1" type="ORF">GDO78_010223</name>
</gene>
<keyword evidence="2" id="KW-1185">Reference proteome</keyword>
<dbReference type="Proteomes" id="UP000770717">
    <property type="component" value="Unassembled WGS sequence"/>
</dbReference>
<evidence type="ECO:0000313" key="1">
    <source>
        <dbReference type="EMBL" id="KAG9480840.1"/>
    </source>
</evidence>
<name>A0A8J6F5S4_ELECQ</name>